<dbReference type="InterPro" id="IPR039420">
    <property type="entry name" value="WalR-like"/>
</dbReference>
<dbReference type="Gene3D" id="3.40.50.2300">
    <property type="match status" value="1"/>
</dbReference>
<dbReference type="CDD" id="cd06170">
    <property type="entry name" value="LuxR_C_like"/>
    <property type="match status" value="1"/>
</dbReference>
<dbReference type="PRINTS" id="PR00038">
    <property type="entry name" value="HTHLUXR"/>
</dbReference>
<evidence type="ECO:0000259" key="6">
    <source>
        <dbReference type="PROSITE" id="PS50043"/>
    </source>
</evidence>
<keyword evidence="1 5" id="KW-0597">Phosphoprotein</keyword>
<dbReference type="GO" id="GO:0006355">
    <property type="term" value="P:regulation of DNA-templated transcription"/>
    <property type="evidence" value="ECO:0007669"/>
    <property type="project" value="InterPro"/>
</dbReference>
<dbReference type="GO" id="GO:0003677">
    <property type="term" value="F:DNA binding"/>
    <property type="evidence" value="ECO:0007669"/>
    <property type="project" value="UniProtKB-KW"/>
</dbReference>
<comment type="caution">
    <text evidence="8">The sequence shown here is derived from an EMBL/GenBank/DDBJ whole genome shotgun (WGS) entry which is preliminary data.</text>
</comment>
<evidence type="ECO:0000256" key="1">
    <source>
        <dbReference type="ARBA" id="ARBA00022553"/>
    </source>
</evidence>
<name>A0A7Y9RWT0_9ACTN</name>
<sequence length="206" mass="21668">MIRVLLADDHPVVRAGLAAVLALEPDLEVVHQSADPDDALAWASAHEVDVVLMDLQFGEQVRGIEATRLLRGLVSPPQVVVLTTYDVESDVLGAVEAGAVGYLLKDAGPAELAAGVRDAAVGKPVLSPSIAQRLVRRTLKPATALTARELEVLGLVAEGLSNQRIGERLFLSQATVKSHLVHVFTKLGVDSRTSAIAAARAGGLIR</sequence>
<dbReference type="PANTHER" id="PTHR43214:SF24">
    <property type="entry name" value="TRANSCRIPTIONAL REGULATORY PROTEIN NARL-RELATED"/>
    <property type="match status" value="1"/>
</dbReference>
<dbReference type="SUPFAM" id="SSF52172">
    <property type="entry name" value="CheY-like"/>
    <property type="match status" value="1"/>
</dbReference>
<evidence type="ECO:0000256" key="2">
    <source>
        <dbReference type="ARBA" id="ARBA00023015"/>
    </source>
</evidence>
<dbReference type="CDD" id="cd17535">
    <property type="entry name" value="REC_NarL-like"/>
    <property type="match status" value="1"/>
</dbReference>
<dbReference type="InterPro" id="IPR000792">
    <property type="entry name" value="Tscrpt_reg_LuxR_C"/>
</dbReference>
<dbReference type="PROSITE" id="PS50043">
    <property type="entry name" value="HTH_LUXR_2"/>
    <property type="match status" value="1"/>
</dbReference>
<proteinExistence type="predicted"/>
<dbReference type="PANTHER" id="PTHR43214">
    <property type="entry name" value="TWO-COMPONENT RESPONSE REGULATOR"/>
    <property type="match status" value="1"/>
</dbReference>
<dbReference type="RefSeq" id="WP_179500925.1">
    <property type="nucleotide sequence ID" value="NZ_JACCAA010000001.1"/>
</dbReference>
<evidence type="ECO:0000256" key="3">
    <source>
        <dbReference type="ARBA" id="ARBA00023125"/>
    </source>
</evidence>
<keyword evidence="2" id="KW-0805">Transcription regulation</keyword>
<dbReference type="PROSITE" id="PS50110">
    <property type="entry name" value="RESPONSE_REGULATORY"/>
    <property type="match status" value="1"/>
</dbReference>
<organism evidence="8 9">
    <name type="scientific">Nocardioides daedukensis</name>
    <dbReference type="NCBI Taxonomy" id="634462"/>
    <lineage>
        <taxon>Bacteria</taxon>
        <taxon>Bacillati</taxon>
        <taxon>Actinomycetota</taxon>
        <taxon>Actinomycetes</taxon>
        <taxon>Propionibacteriales</taxon>
        <taxon>Nocardioidaceae</taxon>
        <taxon>Nocardioides</taxon>
    </lineage>
</organism>
<evidence type="ECO:0000313" key="9">
    <source>
        <dbReference type="Proteomes" id="UP000540656"/>
    </source>
</evidence>
<dbReference type="Proteomes" id="UP000540656">
    <property type="component" value="Unassembled WGS sequence"/>
</dbReference>
<evidence type="ECO:0000256" key="4">
    <source>
        <dbReference type="ARBA" id="ARBA00023163"/>
    </source>
</evidence>
<feature type="domain" description="HTH luxR-type" evidence="6">
    <location>
        <begin position="138"/>
        <end position="203"/>
    </location>
</feature>
<evidence type="ECO:0000259" key="7">
    <source>
        <dbReference type="PROSITE" id="PS50110"/>
    </source>
</evidence>
<dbReference type="InterPro" id="IPR011006">
    <property type="entry name" value="CheY-like_superfamily"/>
</dbReference>
<dbReference type="SUPFAM" id="SSF46894">
    <property type="entry name" value="C-terminal effector domain of the bipartite response regulators"/>
    <property type="match status" value="1"/>
</dbReference>
<evidence type="ECO:0000313" key="8">
    <source>
        <dbReference type="EMBL" id="NYG57685.1"/>
    </source>
</evidence>
<keyword evidence="4" id="KW-0804">Transcription</keyword>
<dbReference type="PROSITE" id="PS00622">
    <property type="entry name" value="HTH_LUXR_1"/>
    <property type="match status" value="1"/>
</dbReference>
<dbReference type="InterPro" id="IPR001789">
    <property type="entry name" value="Sig_transdc_resp-reg_receiver"/>
</dbReference>
<feature type="modified residue" description="4-aspartylphosphate" evidence="5">
    <location>
        <position position="54"/>
    </location>
</feature>
<keyword evidence="3 8" id="KW-0238">DNA-binding</keyword>
<protein>
    <submittedName>
        <fullName evidence="8">DNA-binding NarL/FixJ family response regulator</fullName>
    </submittedName>
</protein>
<dbReference type="AlphaFoldDB" id="A0A7Y9RWT0"/>
<dbReference type="GO" id="GO:0000160">
    <property type="term" value="P:phosphorelay signal transduction system"/>
    <property type="evidence" value="ECO:0007669"/>
    <property type="project" value="InterPro"/>
</dbReference>
<dbReference type="SMART" id="SM00448">
    <property type="entry name" value="REC"/>
    <property type="match status" value="1"/>
</dbReference>
<dbReference type="SMART" id="SM00421">
    <property type="entry name" value="HTH_LUXR"/>
    <property type="match status" value="1"/>
</dbReference>
<dbReference type="Pfam" id="PF00196">
    <property type="entry name" value="GerE"/>
    <property type="match status" value="1"/>
</dbReference>
<dbReference type="Pfam" id="PF00072">
    <property type="entry name" value="Response_reg"/>
    <property type="match status" value="1"/>
</dbReference>
<evidence type="ECO:0000256" key="5">
    <source>
        <dbReference type="PROSITE-ProRule" id="PRU00169"/>
    </source>
</evidence>
<accession>A0A7Y9RWT0</accession>
<feature type="domain" description="Response regulatory" evidence="7">
    <location>
        <begin position="3"/>
        <end position="120"/>
    </location>
</feature>
<gene>
    <name evidence="8" type="ORF">BJ980_000608</name>
</gene>
<dbReference type="InterPro" id="IPR058245">
    <property type="entry name" value="NreC/VraR/RcsB-like_REC"/>
</dbReference>
<reference evidence="8 9" key="1">
    <citation type="submission" date="2020-07" db="EMBL/GenBank/DDBJ databases">
        <title>Sequencing the genomes of 1000 actinobacteria strains.</title>
        <authorList>
            <person name="Klenk H.-P."/>
        </authorList>
    </citation>
    <scope>NUCLEOTIDE SEQUENCE [LARGE SCALE GENOMIC DNA]</scope>
    <source>
        <strain evidence="8 9">DSM 23819</strain>
    </source>
</reference>
<keyword evidence="9" id="KW-1185">Reference proteome</keyword>
<dbReference type="EMBL" id="JACCAA010000001">
    <property type="protein sequence ID" value="NYG57685.1"/>
    <property type="molecule type" value="Genomic_DNA"/>
</dbReference>
<dbReference type="InterPro" id="IPR016032">
    <property type="entry name" value="Sig_transdc_resp-reg_C-effctor"/>
</dbReference>